<protein>
    <submittedName>
        <fullName evidence="2">Uncharacterized protein</fullName>
    </submittedName>
</protein>
<evidence type="ECO:0000256" key="1">
    <source>
        <dbReference type="SAM" id="MobiDB-lite"/>
    </source>
</evidence>
<feature type="non-terminal residue" evidence="3">
    <location>
        <position position="306"/>
    </location>
</feature>
<feature type="compositionally biased region" description="Low complexity" evidence="1">
    <location>
        <begin position="113"/>
        <end position="123"/>
    </location>
</feature>
<feature type="compositionally biased region" description="Low complexity" evidence="1">
    <location>
        <begin position="14"/>
        <end position="24"/>
    </location>
</feature>
<sequence length="306" mass="32510">MRKKKPKNSPPSEVPKSSSSSPSTKSPPPINSPPSQLVSPPTTDEDALPSPVCDAVSDAHLSSPAVMDAQQSRDLVDLSANPDDCPPEKTVIVDLSTDPSSEKEEIVNHQLESSSAAPSASSSEFLQVVPATSQAIVPTEENEEQANADAKDASLSLQAAQLVEVSPLVNERPTVPPYQPQTEKPAPAPAPLQPRLLSTNMVIAKSTVMESPHPVKLGNKSDMATGESSGTAPQRRKQLLRSSSGASRSSHSDLQADSSDVESSDSELEEGEFIIYASNVIDERLNLWSEITDLASSYGLDARPWL</sequence>
<dbReference type="EMBL" id="LR031568">
    <property type="protein sequence ID" value="VDC59969.1"/>
    <property type="molecule type" value="Genomic_DNA"/>
</dbReference>
<feature type="compositionally biased region" description="Acidic residues" evidence="1">
    <location>
        <begin position="259"/>
        <end position="268"/>
    </location>
</feature>
<gene>
    <name evidence="3" type="ORF">BRAA09T37580Z</name>
    <name evidence="2" type="ORF">BRAPAZ1V2_A09P21230.2</name>
</gene>
<dbReference type="AlphaFoldDB" id="A0A3P5XYS0"/>
<accession>A0A3P5XYS0</accession>
<reference evidence="3" key="1">
    <citation type="submission" date="2018-11" db="EMBL/GenBank/DDBJ databases">
        <authorList>
            <consortium name="Genoscope - CEA"/>
            <person name="William W."/>
        </authorList>
    </citation>
    <scope>NUCLEOTIDE SEQUENCE</scope>
</reference>
<evidence type="ECO:0000313" key="3">
    <source>
        <dbReference type="EMBL" id="VDC59969.1"/>
    </source>
</evidence>
<proteinExistence type="predicted"/>
<feature type="region of interest" description="Disordered" evidence="1">
    <location>
        <begin position="1"/>
        <end position="125"/>
    </location>
</feature>
<dbReference type="Proteomes" id="UP000694005">
    <property type="component" value="Chromosome A09"/>
</dbReference>
<evidence type="ECO:0000313" key="2">
    <source>
        <dbReference type="EMBL" id="CAG7861656.1"/>
    </source>
</evidence>
<feature type="non-terminal residue" evidence="3">
    <location>
        <position position="1"/>
    </location>
</feature>
<name>A0A3P5XYS0_BRACM</name>
<organism evidence="3">
    <name type="scientific">Brassica campestris</name>
    <name type="common">Field mustard</name>
    <dbReference type="NCBI Taxonomy" id="3711"/>
    <lineage>
        <taxon>Eukaryota</taxon>
        <taxon>Viridiplantae</taxon>
        <taxon>Streptophyta</taxon>
        <taxon>Embryophyta</taxon>
        <taxon>Tracheophyta</taxon>
        <taxon>Spermatophyta</taxon>
        <taxon>Magnoliopsida</taxon>
        <taxon>eudicotyledons</taxon>
        <taxon>Gunneridae</taxon>
        <taxon>Pentapetalae</taxon>
        <taxon>rosids</taxon>
        <taxon>malvids</taxon>
        <taxon>Brassicales</taxon>
        <taxon>Brassicaceae</taxon>
        <taxon>Brassiceae</taxon>
        <taxon>Brassica</taxon>
    </lineage>
</organism>
<feature type="region of interest" description="Disordered" evidence="1">
    <location>
        <begin position="167"/>
        <end position="268"/>
    </location>
</feature>
<dbReference type="Gramene" id="A09p21230.2_BraZ1">
    <property type="protein sequence ID" value="A09p21230.2_BraZ1.CDS"/>
    <property type="gene ID" value="A09g21230.2_BraZ1"/>
</dbReference>
<dbReference type="EMBL" id="LS974625">
    <property type="protein sequence ID" value="CAG7861656.1"/>
    <property type="molecule type" value="Genomic_DNA"/>
</dbReference>